<organism evidence="2 3">
    <name type="scientific">Chenopodium quinoa</name>
    <name type="common">Quinoa</name>
    <dbReference type="NCBI Taxonomy" id="63459"/>
    <lineage>
        <taxon>Eukaryota</taxon>
        <taxon>Viridiplantae</taxon>
        <taxon>Streptophyta</taxon>
        <taxon>Embryophyta</taxon>
        <taxon>Tracheophyta</taxon>
        <taxon>Spermatophyta</taxon>
        <taxon>Magnoliopsida</taxon>
        <taxon>eudicotyledons</taxon>
        <taxon>Gunneridae</taxon>
        <taxon>Pentapetalae</taxon>
        <taxon>Caryophyllales</taxon>
        <taxon>Chenopodiaceae</taxon>
        <taxon>Chenopodioideae</taxon>
        <taxon>Atripliceae</taxon>
        <taxon>Chenopodium</taxon>
    </lineage>
</organism>
<keyword evidence="1" id="KW-0812">Transmembrane</keyword>
<keyword evidence="1" id="KW-1133">Transmembrane helix</keyword>
<keyword evidence="3" id="KW-1185">Reference proteome</keyword>
<sequence>MSEHRHVVNALGVEDRPRPFNIPSLSFSKDDIKGIVFPHDDPLVLILAINGSLILRVLVDGGSSANIFFTKAFDALMIGRQYLIQVPYPIIGFNGSTVRFEGSIVLQVRIGEGIAARDFMTEFLVVDVLSAYNAIVGRPMIHDVQCRWWWVGCSGGSVVVGGLFWWFGGGGWAILVVSVVWVAWGRFGGVGCMGGWCGLYGWVVWAVWSGWGGLPGSGWGGVAWRGGGLVGGLMGGWFPDKNVGQFPMACVVRKAGSNLSEHESMDFVAKQILPRVVLEAVPKDLLRNKKHRNKAIDLLITECKFLVWKKVKMSTGIWMLIIDVESGCSDFWFVLTFGIHWFVLTSGIHSPFCEQLYIDISSSEFNSYYEAEVQ</sequence>
<proteinExistence type="predicted"/>
<dbReference type="AlphaFoldDB" id="A0A803MCQ7"/>
<dbReference type="EnsemblPlants" id="AUR62027250-RA">
    <property type="protein sequence ID" value="AUR62027250-RA:cds"/>
    <property type="gene ID" value="AUR62027250"/>
</dbReference>
<dbReference type="CDD" id="cd00303">
    <property type="entry name" value="retropepsin_like"/>
    <property type="match status" value="1"/>
</dbReference>
<reference evidence="2" key="1">
    <citation type="journal article" date="2017" name="Nature">
        <title>The genome of Chenopodium quinoa.</title>
        <authorList>
            <person name="Jarvis D.E."/>
            <person name="Ho Y.S."/>
            <person name="Lightfoot D.J."/>
            <person name="Schmoeckel S.M."/>
            <person name="Li B."/>
            <person name="Borm T.J.A."/>
            <person name="Ohyanagi H."/>
            <person name="Mineta K."/>
            <person name="Michell C.T."/>
            <person name="Saber N."/>
            <person name="Kharbatia N.M."/>
            <person name="Rupper R.R."/>
            <person name="Sharp A.R."/>
            <person name="Dally N."/>
            <person name="Boughton B.A."/>
            <person name="Woo Y.H."/>
            <person name="Gao G."/>
            <person name="Schijlen E.G.W.M."/>
            <person name="Guo X."/>
            <person name="Momin A.A."/>
            <person name="Negrao S."/>
            <person name="Al-Babili S."/>
            <person name="Gehring C."/>
            <person name="Roessner U."/>
            <person name="Jung C."/>
            <person name="Murphy K."/>
            <person name="Arold S.T."/>
            <person name="Gojobori T."/>
            <person name="van der Linden C.G."/>
            <person name="van Loo E.N."/>
            <person name="Jellen E.N."/>
            <person name="Maughan P.J."/>
            <person name="Tester M."/>
        </authorList>
    </citation>
    <scope>NUCLEOTIDE SEQUENCE [LARGE SCALE GENOMIC DNA]</scope>
    <source>
        <strain evidence="2">cv. PI 614886</strain>
    </source>
</reference>
<evidence type="ECO:0000256" key="1">
    <source>
        <dbReference type="SAM" id="Phobius"/>
    </source>
</evidence>
<dbReference type="Gene3D" id="2.40.70.10">
    <property type="entry name" value="Acid Proteases"/>
    <property type="match status" value="1"/>
</dbReference>
<dbReference type="PANTHER" id="PTHR33240:SF17">
    <property type="entry name" value="EUKARYOTIC PEPTIDE CHAIN RELEASE FACTOR GTP-BINDING SUBUNIT-LIKE"/>
    <property type="match status" value="1"/>
</dbReference>
<accession>A0A803MCQ7</accession>
<reference evidence="2" key="2">
    <citation type="submission" date="2021-03" db="UniProtKB">
        <authorList>
            <consortium name="EnsemblPlants"/>
        </authorList>
    </citation>
    <scope>IDENTIFICATION</scope>
</reference>
<keyword evidence="1" id="KW-0472">Membrane</keyword>
<dbReference type="Gramene" id="AUR62027250-RA">
    <property type="protein sequence ID" value="AUR62027250-RA:cds"/>
    <property type="gene ID" value="AUR62027250"/>
</dbReference>
<evidence type="ECO:0000313" key="2">
    <source>
        <dbReference type="EnsemblPlants" id="AUR62027250-RA:cds"/>
    </source>
</evidence>
<dbReference type="InterPro" id="IPR021109">
    <property type="entry name" value="Peptidase_aspartic_dom_sf"/>
</dbReference>
<feature type="transmembrane region" description="Helical" evidence="1">
    <location>
        <begin position="148"/>
        <end position="167"/>
    </location>
</feature>
<name>A0A803MCQ7_CHEQI</name>
<evidence type="ECO:0000313" key="3">
    <source>
        <dbReference type="Proteomes" id="UP000596660"/>
    </source>
</evidence>
<protein>
    <submittedName>
        <fullName evidence="2">Uncharacterized protein</fullName>
    </submittedName>
</protein>
<dbReference type="Proteomes" id="UP000596660">
    <property type="component" value="Unplaced"/>
</dbReference>
<dbReference type="PANTHER" id="PTHR33240">
    <property type="entry name" value="OS08G0508500 PROTEIN"/>
    <property type="match status" value="1"/>
</dbReference>